<name>A0ABR7QUT8_9GAMM</name>
<keyword evidence="2" id="KW-0778">Tellurium resistance</keyword>
<evidence type="ECO:0000259" key="3">
    <source>
        <dbReference type="Pfam" id="PF02342"/>
    </source>
</evidence>
<evidence type="ECO:0000313" key="5">
    <source>
        <dbReference type="Proteomes" id="UP000651208"/>
    </source>
</evidence>
<dbReference type="CDD" id="cd06974">
    <property type="entry name" value="TerD_like"/>
    <property type="match status" value="1"/>
</dbReference>
<dbReference type="EMBL" id="JABURY010000006">
    <property type="protein sequence ID" value="MBC9129981.1"/>
    <property type="molecule type" value="Genomic_DNA"/>
</dbReference>
<dbReference type="Proteomes" id="UP000651208">
    <property type="component" value="Unassembled WGS sequence"/>
</dbReference>
<dbReference type="InterPro" id="IPR051324">
    <property type="entry name" value="Stress/Tellurium_Resist"/>
</dbReference>
<proteinExistence type="inferred from homology"/>
<protein>
    <submittedName>
        <fullName evidence="4">TerD family protein</fullName>
    </submittedName>
</protein>
<gene>
    <name evidence="4" type="ORF">FcAc13_01500</name>
</gene>
<evidence type="ECO:0000256" key="1">
    <source>
        <dbReference type="ARBA" id="ARBA00008775"/>
    </source>
</evidence>
<reference evidence="4 5" key="1">
    <citation type="submission" date="2020-06" db="EMBL/GenBank/DDBJ databases">
        <title>Frischella cerana isolated from Apis cerana gut homogenate.</title>
        <authorList>
            <person name="Wolter L.A."/>
            <person name="Suenami S."/>
            <person name="Miyazaki R."/>
        </authorList>
    </citation>
    <scope>NUCLEOTIDE SEQUENCE [LARGE SCALE GENOMIC DNA]</scope>
    <source>
        <strain evidence="4 5">Ac13</strain>
    </source>
</reference>
<dbReference type="InterPro" id="IPR003325">
    <property type="entry name" value="TerD"/>
</dbReference>
<organism evidence="4 5">
    <name type="scientific">Frischella japonica</name>
    <dbReference type="NCBI Taxonomy" id="2741544"/>
    <lineage>
        <taxon>Bacteria</taxon>
        <taxon>Pseudomonadati</taxon>
        <taxon>Pseudomonadota</taxon>
        <taxon>Gammaproteobacteria</taxon>
        <taxon>Orbales</taxon>
        <taxon>Orbaceae</taxon>
        <taxon>Frischella</taxon>
    </lineage>
</organism>
<accession>A0ABR7QUT8</accession>
<comment type="similarity">
    <text evidence="1">Belongs to the CAPAB/TerDEXZ family.</text>
</comment>
<comment type="caution">
    <text evidence="4">The sequence shown here is derived from an EMBL/GenBank/DDBJ whole genome shotgun (WGS) entry which is preliminary data.</text>
</comment>
<keyword evidence="5" id="KW-1185">Reference proteome</keyword>
<sequence length="213" mass="23839">MSVSLKKGQGVSLSKSQYDLSNVTIGLGWDVAEKKKSFIQTLFSGGNEEYDLDVVAFLCNSNGKIANLGSIQNGKQTLDNGDIIFFNNLRHKSGHVWLTGDNRTGEGDGDDEQIILKLNDLDVTYQKIVFIVQIYDATKRKQHFGEVQNAFIRAVDAKGLEMVRFDLSTSSEFNHKRSMIFAELNRETSGWQFKAIGQASDSDTFVSYIQSYL</sequence>
<evidence type="ECO:0000256" key="2">
    <source>
        <dbReference type="ARBA" id="ARBA00022686"/>
    </source>
</evidence>
<dbReference type="Pfam" id="PF02342">
    <property type="entry name" value="TerD"/>
    <property type="match status" value="1"/>
</dbReference>
<dbReference type="PANTHER" id="PTHR32097:SF4">
    <property type="entry name" value="GENERAL STRESS PROTEIN 16U"/>
    <property type="match status" value="1"/>
</dbReference>
<evidence type="ECO:0000313" key="4">
    <source>
        <dbReference type="EMBL" id="MBC9129981.1"/>
    </source>
</evidence>
<feature type="domain" description="TerD" evidence="3">
    <location>
        <begin position="1"/>
        <end position="203"/>
    </location>
</feature>
<dbReference type="Gene3D" id="2.60.60.30">
    <property type="entry name" value="sav2460 like domains"/>
    <property type="match status" value="1"/>
</dbReference>
<dbReference type="RefSeq" id="WP_187754437.1">
    <property type="nucleotide sequence ID" value="NZ_JABURY010000006.1"/>
</dbReference>
<dbReference type="PANTHER" id="PTHR32097">
    <property type="entry name" value="CAMP-BINDING PROTEIN 1-RELATED"/>
    <property type="match status" value="1"/>
</dbReference>